<accession>A0A0K2UTN5</accession>
<name>A0A0K2UTN5_LEPSM</name>
<dbReference type="EMBL" id="HACA01024029">
    <property type="protein sequence ID" value="CDW41390.1"/>
    <property type="molecule type" value="Transcribed_RNA"/>
</dbReference>
<proteinExistence type="predicted"/>
<evidence type="ECO:0000313" key="2">
    <source>
        <dbReference type="EMBL" id="CDW41390.1"/>
    </source>
</evidence>
<sequence>MLLYLKKKKKKKDPSLSPPGLAISLNY</sequence>
<feature type="region of interest" description="Disordered" evidence="1">
    <location>
        <begin position="7"/>
        <end position="27"/>
    </location>
</feature>
<dbReference type="AlphaFoldDB" id="A0A0K2UTN5"/>
<reference evidence="2" key="1">
    <citation type="submission" date="2014-05" db="EMBL/GenBank/DDBJ databases">
        <authorList>
            <person name="Chronopoulou M."/>
        </authorList>
    </citation>
    <scope>NUCLEOTIDE SEQUENCE</scope>
    <source>
        <tissue evidence="2">Whole organism</tissue>
    </source>
</reference>
<organism evidence="2">
    <name type="scientific">Lepeophtheirus salmonis</name>
    <name type="common">Salmon louse</name>
    <name type="synonym">Caligus salmonis</name>
    <dbReference type="NCBI Taxonomy" id="72036"/>
    <lineage>
        <taxon>Eukaryota</taxon>
        <taxon>Metazoa</taxon>
        <taxon>Ecdysozoa</taxon>
        <taxon>Arthropoda</taxon>
        <taxon>Crustacea</taxon>
        <taxon>Multicrustacea</taxon>
        <taxon>Hexanauplia</taxon>
        <taxon>Copepoda</taxon>
        <taxon>Siphonostomatoida</taxon>
        <taxon>Caligidae</taxon>
        <taxon>Lepeophtheirus</taxon>
    </lineage>
</organism>
<evidence type="ECO:0000256" key="1">
    <source>
        <dbReference type="SAM" id="MobiDB-lite"/>
    </source>
</evidence>
<protein>
    <submittedName>
        <fullName evidence="2">Uncharacterized protein</fullName>
    </submittedName>
</protein>